<proteinExistence type="predicted"/>
<protein>
    <submittedName>
        <fullName evidence="1">Uncharacterized protein</fullName>
    </submittedName>
</protein>
<reference evidence="1" key="1">
    <citation type="submission" date="2023-03" db="EMBL/GenBank/DDBJ databases">
        <title>Massive genome expansion in bonnet fungi (Mycena s.s.) driven by repeated elements and novel gene families across ecological guilds.</title>
        <authorList>
            <consortium name="Lawrence Berkeley National Laboratory"/>
            <person name="Harder C.B."/>
            <person name="Miyauchi S."/>
            <person name="Viragh M."/>
            <person name="Kuo A."/>
            <person name="Thoen E."/>
            <person name="Andreopoulos B."/>
            <person name="Lu D."/>
            <person name="Skrede I."/>
            <person name="Drula E."/>
            <person name="Henrissat B."/>
            <person name="Morin E."/>
            <person name="Kohler A."/>
            <person name="Barry K."/>
            <person name="LaButti K."/>
            <person name="Morin E."/>
            <person name="Salamov A."/>
            <person name="Lipzen A."/>
            <person name="Mereny Z."/>
            <person name="Hegedus B."/>
            <person name="Baldrian P."/>
            <person name="Stursova M."/>
            <person name="Weitz H."/>
            <person name="Taylor A."/>
            <person name="Grigoriev I.V."/>
            <person name="Nagy L.G."/>
            <person name="Martin F."/>
            <person name="Kauserud H."/>
        </authorList>
    </citation>
    <scope>NUCLEOTIDE SEQUENCE</scope>
    <source>
        <strain evidence="1">CBHHK200</strain>
    </source>
</reference>
<keyword evidence="2" id="KW-1185">Reference proteome</keyword>
<comment type="caution">
    <text evidence="1">The sequence shown here is derived from an EMBL/GenBank/DDBJ whole genome shotgun (WGS) entry which is preliminary data.</text>
</comment>
<dbReference type="AlphaFoldDB" id="A0AAD6T1S2"/>
<sequence length="239" mass="26230">MHKGLCKCLPGPHAVTDDRLKDIPGIPGSPTPANPRAHHRIFAETEKSLSSVISPDSAHANPIQQLEPMAHIQILLGLCNVILGLSIGRTSFLSDSIKLLVEWAMSVHLKPDAPDNTSHDDLHKQILLDLPTDPNATRRALDIASPLSVNDLPARRDADTLVETGEVRWPELLRPPYWNPPRIAAHEPMHDMQYGLVGVWSSWAWRGTSSEEDGTPYLGFQGVLSSATLHQLAQAGEDR</sequence>
<organism evidence="1 2">
    <name type="scientific">Mycena alexandri</name>
    <dbReference type="NCBI Taxonomy" id="1745969"/>
    <lineage>
        <taxon>Eukaryota</taxon>
        <taxon>Fungi</taxon>
        <taxon>Dikarya</taxon>
        <taxon>Basidiomycota</taxon>
        <taxon>Agaricomycotina</taxon>
        <taxon>Agaricomycetes</taxon>
        <taxon>Agaricomycetidae</taxon>
        <taxon>Agaricales</taxon>
        <taxon>Marasmiineae</taxon>
        <taxon>Mycenaceae</taxon>
        <taxon>Mycena</taxon>
    </lineage>
</organism>
<name>A0AAD6T1S2_9AGAR</name>
<dbReference type="Proteomes" id="UP001218188">
    <property type="component" value="Unassembled WGS sequence"/>
</dbReference>
<evidence type="ECO:0000313" key="1">
    <source>
        <dbReference type="EMBL" id="KAJ7037196.1"/>
    </source>
</evidence>
<evidence type="ECO:0000313" key="2">
    <source>
        <dbReference type="Proteomes" id="UP001218188"/>
    </source>
</evidence>
<accession>A0AAD6T1S2</accession>
<dbReference type="EMBL" id="JARJCM010000038">
    <property type="protein sequence ID" value="KAJ7037196.1"/>
    <property type="molecule type" value="Genomic_DNA"/>
</dbReference>
<gene>
    <name evidence="1" type="ORF">C8F04DRAFT_1257121</name>
</gene>